<dbReference type="PANTHER" id="PTHR32361">
    <property type="entry name" value="FERRIC/CUPRIC REDUCTASE TRANSMEMBRANE COMPONENT"/>
    <property type="match status" value="1"/>
</dbReference>
<organism evidence="16 17">
    <name type="scientific">Aspergillus indologenus CBS 114.80</name>
    <dbReference type="NCBI Taxonomy" id="1450541"/>
    <lineage>
        <taxon>Eukaryota</taxon>
        <taxon>Fungi</taxon>
        <taxon>Dikarya</taxon>
        <taxon>Ascomycota</taxon>
        <taxon>Pezizomycotina</taxon>
        <taxon>Eurotiomycetes</taxon>
        <taxon>Eurotiomycetidae</taxon>
        <taxon>Eurotiales</taxon>
        <taxon>Aspergillaceae</taxon>
        <taxon>Aspergillus</taxon>
        <taxon>Aspergillus subgen. Circumdati</taxon>
    </lineage>
</organism>
<dbReference type="CDD" id="cd06186">
    <property type="entry name" value="NOX_Duox_like_FAD_NADP"/>
    <property type="match status" value="1"/>
</dbReference>
<keyword evidence="5" id="KW-1003">Cell membrane</keyword>
<dbReference type="GO" id="GO:0005886">
    <property type="term" value="C:plasma membrane"/>
    <property type="evidence" value="ECO:0007669"/>
    <property type="project" value="UniProtKB-SubCell"/>
</dbReference>
<dbReference type="SFLD" id="SFLDS00052">
    <property type="entry name" value="Ferric_Reductase_Domain"/>
    <property type="match status" value="1"/>
</dbReference>
<dbReference type="GO" id="GO:0052851">
    <property type="term" value="F:ferric-chelate reductase (NADPH) activity"/>
    <property type="evidence" value="ECO:0007669"/>
    <property type="project" value="UniProtKB-EC"/>
</dbReference>
<dbReference type="PANTHER" id="PTHR32361:SF27">
    <property type="entry name" value="FAD-BINDING FR-TYPE DOMAIN-CONTAINING PROTEIN-RELATED"/>
    <property type="match status" value="1"/>
</dbReference>
<dbReference type="InterPro" id="IPR013130">
    <property type="entry name" value="Fe3_Rdtase_TM_dom"/>
</dbReference>
<evidence type="ECO:0000256" key="6">
    <source>
        <dbReference type="ARBA" id="ARBA00022692"/>
    </source>
</evidence>
<keyword evidence="9" id="KW-0560">Oxidoreductase</keyword>
<evidence type="ECO:0000259" key="15">
    <source>
        <dbReference type="PROSITE" id="PS51384"/>
    </source>
</evidence>
<keyword evidence="7" id="KW-0249">Electron transport</keyword>
<evidence type="ECO:0000313" key="16">
    <source>
        <dbReference type="EMBL" id="PYI31494.1"/>
    </source>
</evidence>
<keyword evidence="11 14" id="KW-0472">Membrane</keyword>
<evidence type="ECO:0000256" key="5">
    <source>
        <dbReference type="ARBA" id="ARBA00022475"/>
    </source>
</evidence>
<evidence type="ECO:0000256" key="4">
    <source>
        <dbReference type="ARBA" id="ARBA00022448"/>
    </source>
</evidence>
<sequence>MGVDYHDADQPRLRNVHPPMKVSLATPVFIFAGGVFVLFVSNLYTQLQHRRRLRRILESDDDDQDRFARSNALSAALNRHVFYAPLLSTRHSREFRVGRCHMGIIPLRLEAILLSVYIALNVGFFFATVDWWAEWEEVMYQLQYTSGTLAVLNLPGLILAAGRNNPLIPLLGIKFDTFNLIHRWAGRLVVAASIVHVVLAIIPRQKELGSLSAVTHVVWHTPFFVYGMTAFIAFAAILVQSISPLRHAFYEAFLHLHILLAIASMVGLWYHLRGMSQQTALLVTLILWGFDRATRLFIILWRNVGKQRTTATVELLPGDVARVDVALARPWTFKAGQYMYLYLPSLGLWTSHPFSVAWTSSDRSSLPTEKRSSNDSINRLLGGPQQTTMSFLIKRRDGFTGKLLSKVHKSCDGSFEATALAEGPFGGLHSLASYGTVLLIAGGIGITHPMSYLHEFVTNITSQTQAVRRVTLVWVVRSLDHLSWIHPWMTALLNHPALQMATLRKRESYFQFPAFSLGIQIYVSKTAASPGSIGSGSTGSTTSGSSSGSSSTEASPTRSDTSSPEDFLGCSPWASVAPASVPVAIHTGKPCFDAIVRTEMARQVGAMAVSICGPGAMGDDVRRTVRECQGQGQGQGQGPGQGGGGGPGLRVDLYEESFSW</sequence>
<evidence type="ECO:0000256" key="2">
    <source>
        <dbReference type="ARBA" id="ARBA00006278"/>
    </source>
</evidence>
<evidence type="ECO:0000256" key="3">
    <source>
        <dbReference type="ARBA" id="ARBA00012668"/>
    </source>
</evidence>
<dbReference type="AlphaFoldDB" id="A0A2V5IB84"/>
<evidence type="ECO:0000256" key="12">
    <source>
        <dbReference type="ARBA" id="ARBA00048483"/>
    </source>
</evidence>
<keyword evidence="6 14" id="KW-0812">Transmembrane</keyword>
<reference evidence="16 17" key="1">
    <citation type="submission" date="2018-02" db="EMBL/GenBank/DDBJ databases">
        <title>The genomes of Aspergillus section Nigri reveals drivers in fungal speciation.</title>
        <authorList>
            <consortium name="DOE Joint Genome Institute"/>
            <person name="Vesth T.C."/>
            <person name="Nybo J."/>
            <person name="Theobald S."/>
            <person name="Brandl J."/>
            <person name="Frisvad J.C."/>
            <person name="Nielsen K.F."/>
            <person name="Lyhne E.K."/>
            <person name="Kogle M.E."/>
            <person name="Kuo A."/>
            <person name="Riley R."/>
            <person name="Clum A."/>
            <person name="Nolan M."/>
            <person name="Lipzen A."/>
            <person name="Salamov A."/>
            <person name="Henrissat B."/>
            <person name="Wiebenga A."/>
            <person name="De vries R.P."/>
            <person name="Grigoriev I.V."/>
            <person name="Mortensen U.H."/>
            <person name="Andersen M.R."/>
            <person name="Baker S.E."/>
        </authorList>
    </citation>
    <scope>NUCLEOTIDE SEQUENCE [LARGE SCALE GENOMIC DNA]</scope>
    <source>
        <strain evidence="16 17">CBS 114.80</strain>
    </source>
</reference>
<dbReference type="InterPro" id="IPR013121">
    <property type="entry name" value="Fe_red_NAD-bd_6"/>
</dbReference>
<dbReference type="PROSITE" id="PS51384">
    <property type="entry name" value="FAD_FR"/>
    <property type="match status" value="1"/>
</dbReference>
<keyword evidence="10" id="KW-0406">Ion transport</keyword>
<dbReference type="SFLD" id="SFLDG01168">
    <property type="entry name" value="Ferric_reductase_subgroup_(FRE"/>
    <property type="match status" value="1"/>
</dbReference>
<dbReference type="Proteomes" id="UP000248817">
    <property type="component" value="Unassembled WGS sequence"/>
</dbReference>
<dbReference type="InterPro" id="IPR013112">
    <property type="entry name" value="FAD-bd_8"/>
</dbReference>
<dbReference type="InterPro" id="IPR039261">
    <property type="entry name" value="FNR_nucleotide-bd"/>
</dbReference>
<dbReference type="SUPFAM" id="SSF63380">
    <property type="entry name" value="Riboflavin synthase domain-like"/>
    <property type="match status" value="1"/>
</dbReference>
<dbReference type="Pfam" id="PF08022">
    <property type="entry name" value="FAD_binding_8"/>
    <property type="match status" value="1"/>
</dbReference>
<feature type="transmembrane region" description="Helical" evidence="14">
    <location>
        <begin position="184"/>
        <end position="203"/>
    </location>
</feature>
<comment type="catalytic activity">
    <reaction evidence="12">
        <text>2 a Fe(II)-siderophore + NADP(+) + H(+) = 2 a Fe(III)-siderophore + NADPH</text>
        <dbReference type="Rhea" id="RHEA:28795"/>
        <dbReference type="Rhea" id="RHEA-COMP:11342"/>
        <dbReference type="Rhea" id="RHEA-COMP:11344"/>
        <dbReference type="ChEBI" id="CHEBI:15378"/>
        <dbReference type="ChEBI" id="CHEBI:29033"/>
        <dbReference type="ChEBI" id="CHEBI:29034"/>
        <dbReference type="ChEBI" id="CHEBI:57783"/>
        <dbReference type="ChEBI" id="CHEBI:58349"/>
        <dbReference type="EC" id="1.16.1.9"/>
    </reaction>
</comment>
<dbReference type="Pfam" id="PF01794">
    <property type="entry name" value="Ferric_reduct"/>
    <property type="match status" value="1"/>
</dbReference>
<feature type="transmembrane region" description="Helical" evidence="14">
    <location>
        <begin position="24"/>
        <end position="45"/>
    </location>
</feature>
<dbReference type="EMBL" id="KZ825502">
    <property type="protein sequence ID" value="PYI31494.1"/>
    <property type="molecule type" value="Genomic_DNA"/>
</dbReference>
<dbReference type="GO" id="GO:0006826">
    <property type="term" value="P:iron ion transport"/>
    <property type="evidence" value="ECO:0007669"/>
    <property type="project" value="TreeGrafter"/>
</dbReference>
<keyword evidence="8 14" id="KW-1133">Transmembrane helix</keyword>
<dbReference type="SUPFAM" id="SSF52343">
    <property type="entry name" value="Ferredoxin reductase-like, C-terminal NADP-linked domain"/>
    <property type="match status" value="1"/>
</dbReference>
<dbReference type="Pfam" id="PF08030">
    <property type="entry name" value="NAD_binding_6"/>
    <property type="match status" value="1"/>
</dbReference>
<dbReference type="Gene3D" id="3.40.50.80">
    <property type="entry name" value="Nucleotide-binding domain of ferredoxin-NADP reductase (FNR) module"/>
    <property type="match status" value="1"/>
</dbReference>
<dbReference type="InterPro" id="IPR017927">
    <property type="entry name" value="FAD-bd_FR_type"/>
</dbReference>
<feature type="region of interest" description="Disordered" evidence="13">
    <location>
        <begin position="628"/>
        <end position="651"/>
    </location>
</feature>
<keyword evidence="17" id="KW-1185">Reference proteome</keyword>
<dbReference type="InterPro" id="IPR017938">
    <property type="entry name" value="Riboflavin_synthase-like_b-brl"/>
</dbReference>
<proteinExistence type="inferred from homology"/>
<feature type="transmembrane region" description="Helical" evidence="14">
    <location>
        <begin position="111"/>
        <end position="132"/>
    </location>
</feature>
<evidence type="ECO:0000256" key="8">
    <source>
        <dbReference type="ARBA" id="ARBA00022989"/>
    </source>
</evidence>
<feature type="domain" description="FAD-binding FR-type" evidence="15">
    <location>
        <begin position="302"/>
        <end position="431"/>
    </location>
</feature>
<accession>A0A2V5IB84</accession>
<feature type="compositionally biased region" description="Gly residues" evidence="13">
    <location>
        <begin position="631"/>
        <end position="648"/>
    </location>
</feature>
<gene>
    <name evidence="16" type="ORF">BP00DRAFT_415534</name>
</gene>
<evidence type="ECO:0000256" key="9">
    <source>
        <dbReference type="ARBA" id="ARBA00023002"/>
    </source>
</evidence>
<evidence type="ECO:0000256" key="11">
    <source>
        <dbReference type="ARBA" id="ARBA00023136"/>
    </source>
</evidence>
<evidence type="ECO:0000256" key="10">
    <source>
        <dbReference type="ARBA" id="ARBA00023065"/>
    </source>
</evidence>
<comment type="similarity">
    <text evidence="2">Belongs to the ferric reductase (FRE) family.</text>
</comment>
<feature type="transmembrane region" description="Helical" evidence="14">
    <location>
        <begin position="144"/>
        <end position="163"/>
    </location>
</feature>
<feature type="region of interest" description="Disordered" evidence="13">
    <location>
        <begin position="531"/>
        <end position="566"/>
    </location>
</feature>
<protein>
    <recommendedName>
        <fullName evidence="3">ferric-chelate reductase (NADPH)</fullName>
        <ecNumber evidence="3">1.16.1.9</ecNumber>
    </recommendedName>
</protein>
<feature type="compositionally biased region" description="Low complexity" evidence="13">
    <location>
        <begin position="538"/>
        <end position="559"/>
    </location>
</feature>
<evidence type="ECO:0000256" key="1">
    <source>
        <dbReference type="ARBA" id="ARBA00004651"/>
    </source>
</evidence>
<feature type="transmembrane region" description="Helical" evidence="14">
    <location>
        <begin position="252"/>
        <end position="272"/>
    </location>
</feature>
<dbReference type="EC" id="1.16.1.9" evidence="3"/>
<dbReference type="InterPro" id="IPR051410">
    <property type="entry name" value="Ferric/Cupric_Reductase"/>
</dbReference>
<name>A0A2V5IB84_9EURO</name>
<comment type="subcellular location">
    <subcellularLocation>
        <location evidence="1">Cell membrane</location>
        <topology evidence="1">Multi-pass membrane protein</topology>
    </subcellularLocation>
</comment>
<evidence type="ECO:0000256" key="13">
    <source>
        <dbReference type="SAM" id="MobiDB-lite"/>
    </source>
</evidence>
<dbReference type="GO" id="GO:0015677">
    <property type="term" value="P:copper ion import"/>
    <property type="evidence" value="ECO:0007669"/>
    <property type="project" value="TreeGrafter"/>
</dbReference>
<evidence type="ECO:0000256" key="14">
    <source>
        <dbReference type="SAM" id="Phobius"/>
    </source>
</evidence>
<evidence type="ECO:0000313" key="17">
    <source>
        <dbReference type="Proteomes" id="UP000248817"/>
    </source>
</evidence>
<feature type="transmembrane region" description="Helical" evidence="14">
    <location>
        <begin position="223"/>
        <end position="240"/>
    </location>
</feature>
<dbReference type="GO" id="GO:0006879">
    <property type="term" value="P:intracellular iron ion homeostasis"/>
    <property type="evidence" value="ECO:0007669"/>
    <property type="project" value="TreeGrafter"/>
</dbReference>
<evidence type="ECO:0000256" key="7">
    <source>
        <dbReference type="ARBA" id="ARBA00022982"/>
    </source>
</evidence>
<keyword evidence="4" id="KW-0813">Transport</keyword>